<name>A0A087DEV4_9BIFI</name>
<evidence type="ECO:0000313" key="1">
    <source>
        <dbReference type="EMBL" id="KFI94054.1"/>
    </source>
</evidence>
<dbReference type="AlphaFoldDB" id="A0A087DEV4"/>
<comment type="caution">
    <text evidence="1">The sequence shown here is derived from an EMBL/GenBank/DDBJ whole genome shotgun (WGS) entry which is preliminary data.</text>
</comment>
<dbReference type="OrthoDB" id="2087957at201174"/>
<accession>A0A087DEV4</accession>
<proteinExistence type="predicted"/>
<evidence type="ECO:0000313" key="2">
    <source>
        <dbReference type="Proteomes" id="UP000029066"/>
    </source>
</evidence>
<protein>
    <submittedName>
        <fullName evidence="1">Uncharacterized protein</fullName>
    </submittedName>
</protein>
<gene>
    <name evidence="1" type="ORF">BISA_0089</name>
</gene>
<sequence>MLENKHLNDNENDQYDDVIQTIIDNNEGWNDSIPADESDLSWFETSTIKELMEWMSDEINIYYENIDEYDEPDDDELEQYKQATKFLENLYTRIKNELTNNVQTSNYYGFNDKKEFDELSQVMESYDWITIK</sequence>
<dbReference type="Proteomes" id="UP000029066">
    <property type="component" value="Unassembled WGS sequence"/>
</dbReference>
<organism evidence="1 2">
    <name type="scientific">Bifidobacterium saguini DSM 23967</name>
    <dbReference type="NCBI Taxonomy" id="1437607"/>
    <lineage>
        <taxon>Bacteria</taxon>
        <taxon>Bacillati</taxon>
        <taxon>Actinomycetota</taxon>
        <taxon>Actinomycetes</taxon>
        <taxon>Bifidobacteriales</taxon>
        <taxon>Bifidobacteriaceae</taxon>
        <taxon>Bifidobacterium</taxon>
    </lineage>
</organism>
<dbReference type="RefSeq" id="WP_033889589.1">
    <property type="nucleotide sequence ID" value="NZ_JDUT01000002.1"/>
</dbReference>
<dbReference type="EMBL" id="JGZN01000003">
    <property type="protein sequence ID" value="KFI94054.1"/>
    <property type="molecule type" value="Genomic_DNA"/>
</dbReference>
<reference evidence="1 2" key="1">
    <citation type="submission" date="2014-03" db="EMBL/GenBank/DDBJ databases">
        <title>Genomics of Bifidobacteria.</title>
        <authorList>
            <person name="Ventura M."/>
            <person name="Milani C."/>
            <person name="Lugli G.A."/>
        </authorList>
    </citation>
    <scope>NUCLEOTIDE SEQUENCE [LARGE SCALE GENOMIC DNA]</scope>
    <source>
        <strain evidence="1 2">DSM 23967</strain>
    </source>
</reference>